<evidence type="ECO:0000259" key="7">
    <source>
        <dbReference type="PROSITE" id="PS50942"/>
    </source>
</evidence>
<dbReference type="AlphaFoldDB" id="G7E5X4"/>
<evidence type="ECO:0008006" key="11">
    <source>
        <dbReference type="Google" id="ProtNLM"/>
    </source>
</evidence>
<dbReference type="PANTHER" id="PTHR10407">
    <property type="entry name" value="HUNTINGTIN INTERACTING PROTEIN 1"/>
    <property type="match status" value="1"/>
</dbReference>
<sequence>MFVPSAWASPTHSLSSTLEARARGFVERGKMSRRGEYGERNGDHHFPTRPVDKEKAEAELSLNIKKACSPEETAPKAKHVRKCIVYTWDYHSSQSIWTGLRVQPILSDEIQTFKALIVVHKVLQEGHACAIKEGQAQTGWLETCARTVGNDGARGYGSLIRAYVTLILHKLKFHKNHREFNGLFEYEEYISLKNIDDPNEGFETISDLMNLQDTIDSFQKLIYAHFRGSTNNECRISALVPQVKESYGIYRFITSMLRAMHRRTDAADALAGLVDRYNAQHRNLRKFYYECANLKYLTGLINVPKLPHDPPNLLDSGDAPDLPRRPQAAQTPRPQTPKDDVDEQARMLKEFEDKKREQERLQRQREEEAARLAAMQSQQQRDFEEQKRLQAERERKAQEDLLNNQYSNQAAGRAAELEREILAMRGQYERDQMMLEQYDRRVKALEMELATIGQNVQAQLMGKDDMLRSLQDQVTLWKNKYEALAKLYSQLRTEHLDMLSRYKQMQLKANSAQEAIDKMERMERDHKSKNLELADMIKERDRARFDSDRMKSGHKDELERLRRDLRFAEERADDATRNKSSETKSLLAKYNRQMTELEDSLQAKQDEIERLLKQVNNHETDIARVRAEKDQEIEIMQHGMDETIRQLSDVQITQGATDEALNAQIDIMALDHKKSLNAIIDSVLQACIDKVDDARYEIESPMHAGNSNATPAVTLSILEKAIISTQEFGEVFKNHIDQVPGGEHVEVIKTSNVFAQDIADLLLNTKGITRLTARDEDADKLVAEGAKPGAIAVDFFKALQSFRLVGTTDKRGLVDRLENSTENALNGLNAAIDRLIPKADQNLAGISVDSALQGAANAIMAASRKLQELMSRSRDGTQFSASEIKVHDDILAAALAITAAIAELIRRATASQKEIVAQGRGSSSAQAFYKANSRWTEGLISAARAVADSTTLLIRTSDGLIQGTASLEEVIVASNEVAAATAQLVAASRVKADLRSPTQLALEQAARAVTDACKALVRQVRAITAAQGQARGLGNLTSMEDHSFKTLYFNTQVDIAKLEREIAEKRRQLGEIRREDYRRAPPEI</sequence>
<dbReference type="FunCoup" id="G7E5X4">
    <property type="interactions" value="128"/>
</dbReference>
<dbReference type="STRING" id="764103.G7E5X4"/>
<name>G7E5X4_MIXOS</name>
<evidence type="ECO:0000313" key="10">
    <source>
        <dbReference type="Proteomes" id="UP000009131"/>
    </source>
</evidence>
<dbReference type="eggNOG" id="KOG0980">
    <property type="taxonomic scope" value="Eukaryota"/>
</dbReference>
<feature type="region of interest" description="Disordered" evidence="6">
    <location>
        <begin position="308"/>
        <end position="394"/>
    </location>
</feature>
<evidence type="ECO:0000256" key="6">
    <source>
        <dbReference type="SAM" id="MobiDB-lite"/>
    </source>
</evidence>
<dbReference type="SMART" id="SM00273">
    <property type="entry name" value="ENTH"/>
    <property type="match status" value="1"/>
</dbReference>
<evidence type="ECO:0000256" key="2">
    <source>
        <dbReference type="ARBA" id="ARBA00010135"/>
    </source>
</evidence>
<dbReference type="HOGENOM" id="CLU_004601_0_0_1"/>
<dbReference type="InterPro" id="IPR035964">
    <property type="entry name" value="I/LWEQ_dom_sf"/>
</dbReference>
<keyword evidence="10" id="KW-1185">Reference proteome</keyword>
<feature type="domain" description="I/LWEQ" evidence="8">
    <location>
        <begin position="836"/>
        <end position="1080"/>
    </location>
</feature>
<dbReference type="GO" id="GO:0080025">
    <property type="term" value="F:phosphatidylinositol-3,5-bisphosphate binding"/>
    <property type="evidence" value="ECO:0007669"/>
    <property type="project" value="TreeGrafter"/>
</dbReference>
<dbReference type="GO" id="GO:0032051">
    <property type="term" value="F:clathrin light chain binding"/>
    <property type="evidence" value="ECO:0007669"/>
    <property type="project" value="TreeGrafter"/>
</dbReference>
<keyword evidence="5" id="KW-0175">Coiled coil</keyword>
<feature type="coiled-coil region" evidence="5">
    <location>
        <begin position="1048"/>
        <end position="1075"/>
    </location>
</feature>
<dbReference type="PANTHER" id="PTHR10407:SF15">
    <property type="entry name" value="HUNTINGTIN INTERACTING PROTEIN 1"/>
    <property type="match status" value="1"/>
</dbReference>
<accession>G7E5X4</accession>
<dbReference type="GO" id="GO:0030479">
    <property type="term" value="C:actin cortical patch"/>
    <property type="evidence" value="ECO:0007669"/>
    <property type="project" value="TreeGrafter"/>
</dbReference>
<feature type="domain" description="ENTH" evidence="7">
    <location>
        <begin position="52"/>
        <end position="181"/>
    </location>
</feature>
<dbReference type="FunFam" id="1.25.40.90:FF:000021">
    <property type="entry name" value="Cytoskeleton assembly control protein Sla2"/>
    <property type="match status" value="1"/>
</dbReference>
<comment type="similarity">
    <text evidence="2">Belongs to the SLA2 family.</text>
</comment>
<evidence type="ECO:0000313" key="9">
    <source>
        <dbReference type="EMBL" id="GAA98234.1"/>
    </source>
</evidence>
<evidence type="ECO:0000256" key="5">
    <source>
        <dbReference type="SAM" id="Coils"/>
    </source>
</evidence>
<dbReference type="Gene3D" id="1.20.1410.10">
    <property type="entry name" value="I/LWEQ domain"/>
    <property type="match status" value="1"/>
</dbReference>
<feature type="compositionally biased region" description="Basic and acidic residues" evidence="6">
    <location>
        <begin position="381"/>
        <end position="394"/>
    </location>
</feature>
<reference evidence="9 10" key="1">
    <citation type="journal article" date="2011" name="J. Gen. Appl. Microbiol.">
        <title>Draft genome sequencing of the enigmatic basidiomycete Mixia osmundae.</title>
        <authorList>
            <person name="Nishida H."/>
            <person name="Nagatsuka Y."/>
            <person name="Sugiyama J."/>
        </authorList>
    </citation>
    <scope>NUCLEOTIDE SEQUENCE [LARGE SCALE GENOMIC DNA]</scope>
    <source>
        <strain evidence="10">CBS 9802 / IAM 14324 / JCM 22182 / KY 12970</strain>
    </source>
</reference>
<dbReference type="InterPro" id="IPR013809">
    <property type="entry name" value="ENTH"/>
</dbReference>
<dbReference type="PROSITE" id="PS50945">
    <property type="entry name" value="I_LWEQ"/>
    <property type="match status" value="1"/>
</dbReference>
<dbReference type="InterPro" id="IPR008942">
    <property type="entry name" value="ENTH_VHS"/>
</dbReference>
<dbReference type="Pfam" id="PF07651">
    <property type="entry name" value="ANTH"/>
    <property type="match status" value="1"/>
</dbReference>
<protein>
    <recommendedName>
        <fullName evidence="11">Cytoskeleton assembly control protein</fullName>
    </recommendedName>
</protein>
<dbReference type="GO" id="GO:0043325">
    <property type="term" value="F:phosphatidylinositol-3,4-bisphosphate binding"/>
    <property type="evidence" value="ECO:0007669"/>
    <property type="project" value="TreeGrafter"/>
</dbReference>
<dbReference type="GO" id="GO:0035615">
    <property type="term" value="F:clathrin adaptor activity"/>
    <property type="evidence" value="ECO:0007669"/>
    <property type="project" value="TreeGrafter"/>
</dbReference>
<organism evidence="9 10">
    <name type="scientific">Mixia osmundae (strain CBS 9802 / IAM 14324 / JCM 22182 / KY 12970)</name>
    <dbReference type="NCBI Taxonomy" id="764103"/>
    <lineage>
        <taxon>Eukaryota</taxon>
        <taxon>Fungi</taxon>
        <taxon>Dikarya</taxon>
        <taxon>Basidiomycota</taxon>
        <taxon>Pucciniomycotina</taxon>
        <taxon>Mixiomycetes</taxon>
        <taxon>Mixiales</taxon>
        <taxon>Mixiaceae</taxon>
        <taxon>Mixia</taxon>
    </lineage>
</organism>
<feature type="compositionally biased region" description="Basic and acidic residues" evidence="6">
    <location>
        <begin position="336"/>
        <end position="370"/>
    </location>
</feature>
<reference evidence="9 10" key="2">
    <citation type="journal article" date="2012" name="Open Biol.">
        <title>Characteristics of nucleosomes and linker DNA regions on the genome of the basidiomycete Mixia osmundae revealed by mono- and dinucleosome mapping.</title>
        <authorList>
            <person name="Nishida H."/>
            <person name="Kondo S."/>
            <person name="Matsumoto T."/>
            <person name="Suzuki Y."/>
            <person name="Yoshikawa H."/>
            <person name="Taylor T.D."/>
            <person name="Sugiyama J."/>
        </authorList>
    </citation>
    <scope>NUCLEOTIDE SEQUENCE [LARGE SCALE GENOMIC DNA]</scope>
    <source>
        <strain evidence="10">CBS 9802 / IAM 14324 / JCM 22182 / KY 12970</strain>
    </source>
</reference>
<evidence type="ECO:0000256" key="4">
    <source>
        <dbReference type="ARBA" id="ARBA00023203"/>
    </source>
</evidence>
<dbReference type="Proteomes" id="UP000009131">
    <property type="component" value="Unassembled WGS sequence"/>
</dbReference>
<evidence type="ECO:0000256" key="1">
    <source>
        <dbReference type="ARBA" id="ARBA00004496"/>
    </source>
</evidence>
<keyword evidence="3" id="KW-0963">Cytoplasm</keyword>
<dbReference type="SUPFAM" id="SSF48464">
    <property type="entry name" value="ENTH/VHS domain"/>
    <property type="match status" value="1"/>
</dbReference>
<dbReference type="SMART" id="SM00307">
    <property type="entry name" value="ILWEQ"/>
    <property type="match status" value="1"/>
</dbReference>
<dbReference type="PROSITE" id="PS50942">
    <property type="entry name" value="ENTH"/>
    <property type="match status" value="1"/>
</dbReference>
<dbReference type="GO" id="GO:0051015">
    <property type="term" value="F:actin filament binding"/>
    <property type="evidence" value="ECO:0007669"/>
    <property type="project" value="TreeGrafter"/>
</dbReference>
<dbReference type="GO" id="GO:0048268">
    <property type="term" value="P:clathrin coat assembly"/>
    <property type="evidence" value="ECO:0007669"/>
    <property type="project" value="TreeGrafter"/>
</dbReference>
<dbReference type="OrthoDB" id="10262320at2759"/>
<comment type="subcellular location">
    <subcellularLocation>
        <location evidence="1">Cytoplasm</location>
    </subcellularLocation>
</comment>
<keyword evidence="4" id="KW-0009">Actin-binding</keyword>
<dbReference type="InParanoid" id="G7E5X4"/>
<proteinExistence type="inferred from homology"/>
<dbReference type="Pfam" id="PF01608">
    <property type="entry name" value="I_LWEQ"/>
    <property type="match status" value="1"/>
</dbReference>
<evidence type="ECO:0000259" key="8">
    <source>
        <dbReference type="PROSITE" id="PS50945"/>
    </source>
</evidence>
<dbReference type="Gene3D" id="1.25.40.90">
    <property type="match status" value="1"/>
</dbReference>
<feature type="coiled-coil region" evidence="5">
    <location>
        <begin position="428"/>
        <end position="628"/>
    </location>
</feature>
<dbReference type="SUPFAM" id="SSF109885">
    <property type="entry name" value="I/LWEQ domain"/>
    <property type="match status" value="1"/>
</dbReference>
<dbReference type="InterPro" id="IPR030224">
    <property type="entry name" value="Sla2_fam"/>
</dbReference>
<dbReference type="GO" id="GO:0030136">
    <property type="term" value="C:clathrin-coated vesicle"/>
    <property type="evidence" value="ECO:0007669"/>
    <property type="project" value="TreeGrafter"/>
</dbReference>
<dbReference type="InterPro" id="IPR011417">
    <property type="entry name" value="ANTH_dom"/>
</dbReference>
<dbReference type="GO" id="GO:0006897">
    <property type="term" value="P:endocytosis"/>
    <property type="evidence" value="ECO:0007669"/>
    <property type="project" value="InterPro"/>
</dbReference>
<dbReference type="InterPro" id="IPR002558">
    <property type="entry name" value="ILWEQ_dom"/>
</dbReference>
<comment type="caution">
    <text evidence="9">The sequence shown here is derived from an EMBL/GenBank/DDBJ whole genome shotgun (WGS) entry which is preliminary data.</text>
</comment>
<evidence type="ECO:0000256" key="3">
    <source>
        <dbReference type="ARBA" id="ARBA00022490"/>
    </source>
</evidence>
<gene>
    <name evidence="9" type="primary">Mo04917</name>
    <name evidence="9" type="ORF">E5Q_04917</name>
</gene>
<dbReference type="EMBL" id="BABT02000150">
    <property type="protein sequence ID" value="GAA98234.1"/>
    <property type="molecule type" value="Genomic_DNA"/>
</dbReference>
<feature type="region of interest" description="Disordered" evidence="6">
    <location>
        <begin position="29"/>
        <end position="49"/>
    </location>
</feature>
<dbReference type="GO" id="GO:0007015">
    <property type="term" value="P:actin filament organization"/>
    <property type="evidence" value="ECO:0007669"/>
    <property type="project" value="TreeGrafter"/>
</dbReference>
<dbReference type="CDD" id="cd17007">
    <property type="entry name" value="ANTH_N_Sla2p"/>
    <property type="match status" value="1"/>
</dbReference>